<feature type="domain" description="ABC transporter" evidence="7">
    <location>
        <begin position="11"/>
        <end position="213"/>
    </location>
</feature>
<keyword evidence="4" id="KW-0472">Membrane</keyword>
<keyword evidence="6" id="KW-0067">ATP-binding</keyword>
<name>A0AAW8CVC0_9BURK</name>
<comment type="similarity">
    <text evidence="1">Belongs to the ABC transporter superfamily.</text>
</comment>
<reference evidence="8" key="1">
    <citation type="submission" date="2023-07" db="EMBL/GenBank/DDBJ databases">
        <title>Sorghum-associated microbial communities from plants grown in Nebraska, USA.</title>
        <authorList>
            <person name="Schachtman D."/>
        </authorList>
    </citation>
    <scope>NUCLEOTIDE SEQUENCE</scope>
    <source>
        <strain evidence="8">DS3754</strain>
    </source>
</reference>
<dbReference type="Proteomes" id="UP001242045">
    <property type="component" value="Unassembled WGS sequence"/>
</dbReference>
<dbReference type="GO" id="GO:0005524">
    <property type="term" value="F:ATP binding"/>
    <property type="evidence" value="ECO:0007669"/>
    <property type="project" value="UniProtKB-KW"/>
</dbReference>
<dbReference type="PANTHER" id="PTHR42711:SF5">
    <property type="entry name" value="ABC TRANSPORTER ATP-BINDING PROTEIN NATA"/>
    <property type="match status" value="1"/>
</dbReference>
<gene>
    <name evidence="8" type="ORF">J2W31_001988</name>
</gene>
<dbReference type="SUPFAM" id="SSF52540">
    <property type="entry name" value="P-loop containing nucleoside triphosphate hydrolases"/>
    <property type="match status" value="1"/>
</dbReference>
<evidence type="ECO:0000256" key="2">
    <source>
        <dbReference type="ARBA" id="ARBA00022448"/>
    </source>
</evidence>
<keyword evidence="5" id="KW-0547">Nucleotide-binding</keyword>
<protein>
    <submittedName>
        <fullName evidence="8">ABC-type multidrug transport system ATPase subunit</fullName>
    </submittedName>
</protein>
<evidence type="ECO:0000256" key="6">
    <source>
        <dbReference type="ARBA" id="ARBA00022840"/>
    </source>
</evidence>
<keyword evidence="3" id="KW-0536">Nodulation</keyword>
<keyword evidence="2" id="KW-0813">Transport</keyword>
<dbReference type="PANTHER" id="PTHR42711">
    <property type="entry name" value="ABC TRANSPORTER ATP-BINDING PROTEIN"/>
    <property type="match status" value="1"/>
</dbReference>
<dbReference type="AlphaFoldDB" id="A0AAW8CVC0"/>
<dbReference type="InterPro" id="IPR027417">
    <property type="entry name" value="P-loop_NTPase"/>
</dbReference>
<dbReference type="Pfam" id="PF00005">
    <property type="entry name" value="ABC_tran"/>
    <property type="match status" value="1"/>
</dbReference>
<evidence type="ECO:0000256" key="3">
    <source>
        <dbReference type="ARBA" id="ARBA00022458"/>
    </source>
</evidence>
<dbReference type="EMBL" id="JAUSRD010000004">
    <property type="protein sequence ID" value="MDP9892877.1"/>
    <property type="molecule type" value="Genomic_DNA"/>
</dbReference>
<dbReference type="PROSITE" id="PS50893">
    <property type="entry name" value="ABC_TRANSPORTER_2"/>
    <property type="match status" value="1"/>
</dbReference>
<comment type="caution">
    <text evidence="8">The sequence shown here is derived from an EMBL/GenBank/DDBJ whole genome shotgun (WGS) entry which is preliminary data.</text>
</comment>
<evidence type="ECO:0000259" key="7">
    <source>
        <dbReference type="PROSITE" id="PS50893"/>
    </source>
</evidence>
<dbReference type="Gene3D" id="3.40.50.300">
    <property type="entry name" value="P-loop containing nucleotide triphosphate hydrolases"/>
    <property type="match status" value="1"/>
</dbReference>
<organism evidence="8 9">
    <name type="scientific">Variovorax boronicumulans</name>
    <dbReference type="NCBI Taxonomy" id="436515"/>
    <lineage>
        <taxon>Bacteria</taxon>
        <taxon>Pseudomonadati</taxon>
        <taxon>Pseudomonadota</taxon>
        <taxon>Betaproteobacteria</taxon>
        <taxon>Burkholderiales</taxon>
        <taxon>Comamonadaceae</taxon>
        <taxon>Variovorax</taxon>
    </lineage>
</organism>
<evidence type="ECO:0000256" key="5">
    <source>
        <dbReference type="ARBA" id="ARBA00022741"/>
    </source>
</evidence>
<dbReference type="GO" id="GO:0016887">
    <property type="term" value="F:ATP hydrolysis activity"/>
    <property type="evidence" value="ECO:0007669"/>
    <property type="project" value="InterPro"/>
</dbReference>
<keyword evidence="4" id="KW-1003">Cell membrane</keyword>
<dbReference type="SMART" id="SM00382">
    <property type="entry name" value="AAA"/>
    <property type="match status" value="1"/>
</dbReference>
<proteinExistence type="inferred from homology"/>
<dbReference type="InterPro" id="IPR050763">
    <property type="entry name" value="ABC_transporter_ATP-binding"/>
</dbReference>
<dbReference type="RefSeq" id="WP_307684645.1">
    <property type="nucleotide sequence ID" value="NZ_JAUSRD010000004.1"/>
</dbReference>
<dbReference type="InterPro" id="IPR003439">
    <property type="entry name" value="ABC_transporter-like_ATP-bd"/>
</dbReference>
<evidence type="ECO:0000256" key="1">
    <source>
        <dbReference type="ARBA" id="ARBA00005417"/>
    </source>
</evidence>
<evidence type="ECO:0000313" key="8">
    <source>
        <dbReference type="EMBL" id="MDP9892877.1"/>
    </source>
</evidence>
<evidence type="ECO:0000313" key="9">
    <source>
        <dbReference type="Proteomes" id="UP001242045"/>
    </source>
</evidence>
<accession>A0AAW8CVC0</accession>
<evidence type="ECO:0000256" key="4">
    <source>
        <dbReference type="ARBA" id="ARBA00022475"/>
    </source>
</evidence>
<sequence>MNTTPSHSPVLRLQDIDFAYPDQPAIAAGWNAAIGPGVTLLYGDTGAGKSALLQVIAGVLPATKGRLTVAGTSIDAKPEAYRRSVFFVDPSTDRFDQVTARACTATLREGDAGFDDGLWQALVEGFSLPPHIDKPMYMLSTGSKRKVWLAAALASGRPLVLLDEPTAALDAGSVRRLWSALADVASRPGRAFLVASAARIDEVPLAATIALPLH</sequence>
<dbReference type="InterPro" id="IPR003593">
    <property type="entry name" value="AAA+_ATPase"/>
</dbReference>